<evidence type="ECO:0000313" key="2">
    <source>
        <dbReference type="EMBL" id="TLP51513.1"/>
    </source>
</evidence>
<feature type="region of interest" description="Disordered" evidence="1">
    <location>
        <begin position="93"/>
        <end position="112"/>
    </location>
</feature>
<comment type="caution">
    <text evidence="2">The sequence shown here is derived from an EMBL/GenBank/DDBJ whole genome shotgun (WGS) entry which is preliminary data.</text>
</comment>
<evidence type="ECO:0000256" key="1">
    <source>
        <dbReference type="SAM" id="MobiDB-lite"/>
    </source>
</evidence>
<proteinExistence type="predicted"/>
<accession>A0A5R8YHL3</accession>
<dbReference type="OrthoDB" id="5177651at2"/>
<gene>
    <name evidence="2" type="ORF">FED44_33545</name>
</gene>
<name>A0A5R8YHL3_9ACTN</name>
<protein>
    <submittedName>
        <fullName evidence="2">Uncharacterized protein</fullName>
    </submittedName>
</protein>
<feature type="region of interest" description="Disordered" evidence="1">
    <location>
        <begin position="118"/>
        <end position="139"/>
    </location>
</feature>
<evidence type="ECO:0000313" key="3">
    <source>
        <dbReference type="Proteomes" id="UP000309033"/>
    </source>
</evidence>
<dbReference type="AlphaFoldDB" id="A0A5R8YHL3"/>
<organism evidence="2 3">
    <name type="scientific">Microbispora triticiradicis</name>
    <dbReference type="NCBI Taxonomy" id="2200763"/>
    <lineage>
        <taxon>Bacteria</taxon>
        <taxon>Bacillati</taxon>
        <taxon>Actinomycetota</taxon>
        <taxon>Actinomycetes</taxon>
        <taxon>Streptosporangiales</taxon>
        <taxon>Streptosporangiaceae</taxon>
        <taxon>Microbispora</taxon>
    </lineage>
</organism>
<feature type="compositionally biased region" description="Acidic residues" evidence="1">
    <location>
        <begin position="96"/>
        <end position="112"/>
    </location>
</feature>
<dbReference type="Proteomes" id="UP000309033">
    <property type="component" value="Unassembled WGS sequence"/>
</dbReference>
<reference evidence="2" key="1">
    <citation type="submission" date="2019-05" db="EMBL/GenBank/DDBJ databases">
        <title>Isolation, diversity and antifungal activity of Actinobacteria from wheat.</title>
        <authorList>
            <person name="Yu B."/>
        </authorList>
    </citation>
    <scope>NUCLEOTIDE SEQUENCE [LARGE SCALE GENOMIC DNA]</scope>
    <source>
        <strain evidence="2">NEAU-HEGS1-5</strain>
    </source>
</reference>
<dbReference type="EMBL" id="VANP01000022">
    <property type="protein sequence ID" value="TLP51513.1"/>
    <property type="molecule type" value="Genomic_DNA"/>
</dbReference>
<sequence>MTTDIGGVSFAFNAGDGDLDLAGMLPELPGLDRIRGARIGDLFQAPDRLAGADRLGVGVSLGELDQVGTDLGHQDLGHQDLGRLGLGRLGVGTDEPGIDEPGIDELGTDEPDIDELGLHPGVDGREPPDKPGLATDPPIFVDPNRRLPFVWRDPIIIDRSLLGEDSPDPWTWVPTPPRNSVQRGDLDVPVAPSASPTDGDLFESPDGDTRYALPRYSLAFETTGDPRISIVERDGTAILVMAFAETPSPAAAPGVAKLPHLVTVSLKYRVPVITGGTVVLDLPFPSVRIDGTTVVAEMPLTTPGLRQQLLAALSSLEAGVSLVVGRAVTVGVPTGETMEDGRPGYRKERLLLEWTAPPAPLVISEAHRNRLGGVAGGIQPMGRTRITFDGRSHSYWQDPARPERFYFLPDRFLLARLPGTGRPPALKARATSAASVDDVRVTLEFYAQPVLVRERLEAARPVLQEEAKARGVDAPVRLEVLPDPQPSLRLALPRGGAPSTGLVERPEAEIDLELGVTHAETLALEDFRLVYDALFGASLSLLRGEVRVGVGGAPEDVPLELRFDRTAGDVLTLTVTAASAAHIEARLTNAIESRVRPGNPAALAVCAGRQIPLRIEGLADDLVLSPGEGLDVRLVPRTPLPETGAQGVVLDQSEVVVDPDRDAIWALVFDRTAQPQLVREVSVEAVPALFAGPQGAGPQGDRVAAFVVTVERGGTVRLTEDVLTGVTTVRVPVGPLLTGAPPPPLRYRTETWWQSGGIGVSDWRETEATILLPVRTAPSPSPQGGGGR</sequence>
<keyword evidence="3" id="KW-1185">Reference proteome</keyword>